<gene>
    <name evidence="1" type="ORF">EVAR_102054_1</name>
</gene>
<comment type="caution">
    <text evidence="1">The sequence shown here is derived from an EMBL/GenBank/DDBJ whole genome shotgun (WGS) entry which is preliminary data.</text>
</comment>
<evidence type="ECO:0000313" key="2">
    <source>
        <dbReference type="Proteomes" id="UP000299102"/>
    </source>
</evidence>
<dbReference type="OrthoDB" id="411871at2759"/>
<dbReference type="AlphaFoldDB" id="A0A4C1TZT4"/>
<evidence type="ECO:0000313" key="1">
    <source>
        <dbReference type="EMBL" id="GBP19507.1"/>
    </source>
</evidence>
<accession>A0A4C1TZT4</accession>
<sequence length="208" mass="23651">MDMDDMRNRFVRQRRRPLAGSGFALHRMGRACGTASTGSSGNGKNREDVLLQTDSGRVLGPNEWATLLAETFFPDDRVDTDDPHHADVRRQTDGIGALLKSSILERPWALMGSHRTYARRRSSGTWDCSKQWRINASSWDTFSGLGRHLMPNLQATQYGFTPQRETEDALYDLMTYMCKELNLKKIVLIVSLDIEGPFDNAWWPVLKT</sequence>
<protein>
    <recommendedName>
        <fullName evidence="3">Reverse transcriptase domain-containing protein</fullName>
    </recommendedName>
</protein>
<reference evidence="1 2" key="1">
    <citation type="journal article" date="2019" name="Commun. Biol.">
        <title>The bagworm genome reveals a unique fibroin gene that provides high tensile strength.</title>
        <authorList>
            <person name="Kono N."/>
            <person name="Nakamura H."/>
            <person name="Ohtoshi R."/>
            <person name="Tomita M."/>
            <person name="Numata K."/>
            <person name="Arakawa K."/>
        </authorList>
    </citation>
    <scope>NUCLEOTIDE SEQUENCE [LARGE SCALE GENOMIC DNA]</scope>
</reference>
<name>A0A4C1TZT4_EUMVA</name>
<dbReference type="EMBL" id="BGZK01000109">
    <property type="protein sequence ID" value="GBP19507.1"/>
    <property type="molecule type" value="Genomic_DNA"/>
</dbReference>
<organism evidence="1 2">
    <name type="scientific">Eumeta variegata</name>
    <name type="common">Bagworm moth</name>
    <name type="synonym">Eumeta japonica</name>
    <dbReference type="NCBI Taxonomy" id="151549"/>
    <lineage>
        <taxon>Eukaryota</taxon>
        <taxon>Metazoa</taxon>
        <taxon>Ecdysozoa</taxon>
        <taxon>Arthropoda</taxon>
        <taxon>Hexapoda</taxon>
        <taxon>Insecta</taxon>
        <taxon>Pterygota</taxon>
        <taxon>Neoptera</taxon>
        <taxon>Endopterygota</taxon>
        <taxon>Lepidoptera</taxon>
        <taxon>Glossata</taxon>
        <taxon>Ditrysia</taxon>
        <taxon>Tineoidea</taxon>
        <taxon>Psychidae</taxon>
        <taxon>Oiketicinae</taxon>
        <taxon>Eumeta</taxon>
    </lineage>
</organism>
<evidence type="ECO:0008006" key="3">
    <source>
        <dbReference type="Google" id="ProtNLM"/>
    </source>
</evidence>
<proteinExistence type="predicted"/>
<keyword evidence="2" id="KW-1185">Reference proteome</keyword>
<dbReference type="Proteomes" id="UP000299102">
    <property type="component" value="Unassembled WGS sequence"/>
</dbReference>